<keyword evidence="1" id="KW-0677">Repeat</keyword>
<sequence length="1535" mass="170820">MENHTSSLARTHTGPSASSFLSQSSSGAPKGPMGLTTLFAPPADQAVPVADVIFVHGLNGGSHHTWSRDNNPECFWPRAWLPEDDDFKDVRIHTFGYPSGVTRESIMDISEIARSLLAAIKDSPLMNKGNQACSKPAIEHCLEALLPIQRPTDTHLRNPGLIFVAHSMGGLVAKKAYIMGHQEVEFRSVVDRIGAIFFLATPHQGATLAQTLSRLAAVVGKSLFVKDLFPESPLIRGLNEDFPRLCTDLQLSSAVMKLPNERAIALDADHRNIAMYSTPDDPCYLSVRNSLAGVISSQRQTDRVGRDGADQEAVPWGGQSALDRFLGMTDDPEDDMMIQESIKLPGSCEWIVTKDFYQSWKGPADSSVLWIRGRPGVGKSVLSSHIIRDLRGQDSDCCFIFFQARDSIKSSANACLQSMARQMAVRHPTIRERLSAIASDWKDNPIDKLDSHSVWRKISLSGILKVKLSRPQFWVIDAMDECKGSTDMLTFLTRIQEHWPLSILIGTTATSDMHSYTISEQDSLQDISILLEANMAHLPCPASETWPTPESVASHVLERSSGCFLWASIICSELRQVTSETEITKVMESTPSNMDAVYRDILDKLEAARFGKAAAKAFIAWTTYAFRPLSLAEIQTPIEMDINDKIDDVQRAISRCCENLIYVDQHDKVQLVHLTAREFFTRKGAESEFVLTEPEGHRRLAMVCLRFLLQQELPAQRAAGRARRLGSELDTPQPGHHRSPSPRPPPRTDDPFTNYASNFLFQHLSFVHPNDEDVLVLLSRFLGSSSFLHWIELAGKTINSLLNRREEHSPSMSLARRQGTLISLEKWGDDLIHLVTNFSGWLRRSPKAIHHLIPPFCPLESAIRRQFTNQNHDCLTTIKYANGMRPNAVAAGLGYFAVGVMSMTEIHTLHHREPVWRLAFAENGAYLASAGARTVRLWSAADGSELALGFVEEDTVLRWDVEASEFIQDETTTWTSDLPATMRSRTPMLAELGLATHLLAVLYRGENIVFWDCKETGSINAFGRNKIAEGSTTVRAAAFGHALDANLFAATYSGGDLIVYDLDRGDAIAFAEAANTMVLAASLDGRTLAGADSLGNFTLFEFETLRPLYRVRFDTQILPNALCFTADSMRFIELRGDQCRVWEPAVLLRTDIPDDDNSTAVSVSTVPQEIDHRVLTDAAPEICSIACSHKFNVIFCGMEDGSVRQILFVQTAHRGAHLLHFDDRGSILACFSRPKNPRRQGMWEIGPLLIESQIEGQGALAMRQILMSSRHERLLLITETEDTLWPVPLEQDGAWIQRLKSESKTTGSQWMTRQASKSDLLLFIGENSEELKVYDWETLSQLQVIPLSVDHGVSIRRFAPLCYQGLFATYTTKTASPPGALTASKTPKQANSILLWDCPNPEDETSTLTPRQDLTFLPSCVEHIIGTFKNRLVLYMADHWISSVELQQRGSIVEGSFLRHFFLPNDWIGFMVVPNMIFGLGPEGEILIARRSELAVIKRGLEVTEDGGMARPSRPNNSGSGNRLRPYPSMVNGYL</sequence>
<dbReference type="InterPro" id="IPR054471">
    <property type="entry name" value="GPIID_WHD"/>
</dbReference>
<keyword evidence="6" id="KW-1185">Reference proteome</keyword>
<dbReference type="InterPro" id="IPR001680">
    <property type="entry name" value="WD40_rpt"/>
</dbReference>
<dbReference type="SUPFAM" id="SSF52540">
    <property type="entry name" value="P-loop containing nucleoside triphosphate hydrolases"/>
    <property type="match status" value="1"/>
</dbReference>
<comment type="caution">
    <text evidence="5">The sequence shown here is derived from an EMBL/GenBank/DDBJ whole genome shotgun (WGS) entry which is preliminary data.</text>
</comment>
<organism evidence="5 6">
    <name type="scientific">Staphylotrichum tortipilum</name>
    <dbReference type="NCBI Taxonomy" id="2831512"/>
    <lineage>
        <taxon>Eukaryota</taxon>
        <taxon>Fungi</taxon>
        <taxon>Dikarya</taxon>
        <taxon>Ascomycota</taxon>
        <taxon>Pezizomycotina</taxon>
        <taxon>Sordariomycetes</taxon>
        <taxon>Sordariomycetidae</taxon>
        <taxon>Sordariales</taxon>
        <taxon>Chaetomiaceae</taxon>
        <taxon>Staphylotrichum</taxon>
    </lineage>
</organism>
<dbReference type="InterPro" id="IPR015943">
    <property type="entry name" value="WD40/YVTN_repeat-like_dom_sf"/>
</dbReference>
<name>A0AAN6RQH1_9PEZI</name>
<dbReference type="SUPFAM" id="SSF50978">
    <property type="entry name" value="WD40 repeat-like"/>
    <property type="match status" value="1"/>
</dbReference>
<feature type="domain" description="Nephrocystin 3-like N-terminal" evidence="4">
    <location>
        <begin position="346"/>
        <end position="504"/>
    </location>
</feature>
<dbReference type="Pfam" id="PF00400">
    <property type="entry name" value="WD40"/>
    <property type="match status" value="1"/>
</dbReference>
<evidence type="ECO:0000313" key="5">
    <source>
        <dbReference type="EMBL" id="KAK3899687.1"/>
    </source>
</evidence>
<dbReference type="InterPro" id="IPR027417">
    <property type="entry name" value="P-loop_NTPase"/>
</dbReference>
<dbReference type="Gene3D" id="2.130.10.10">
    <property type="entry name" value="YVTN repeat-like/Quinoprotein amine dehydrogenase"/>
    <property type="match status" value="2"/>
</dbReference>
<dbReference type="SMART" id="SM00320">
    <property type="entry name" value="WD40"/>
    <property type="match status" value="1"/>
</dbReference>
<accession>A0AAN6RQH1</accession>
<dbReference type="InterPro" id="IPR056884">
    <property type="entry name" value="NPHP3-like_N"/>
</dbReference>
<dbReference type="InterPro" id="IPR036322">
    <property type="entry name" value="WD40_repeat_dom_sf"/>
</dbReference>
<feature type="domain" description="GPI inositol-deacylase winged helix" evidence="3">
    <location>
        <begin position="604"/>
        <end position="691"/>
    </location>
</feature>
<feature type="compositionally biased region" description="Low complexity" evidence="2">
    <location>
        <begin position="16"/>
        <end position="26"/>
    </location>
</feature>
<dbReference type="PANTHER" id="PTHR10039">
    <property type="entry name" value="AMELOGENIN"/>
    <property type="match status" value="1"/>
</dbReference>
<feature type="region of interest" description="Disordered" evidence="2">
    <location>
        <begin position="1506"/>
        <end position="1535"/>
    </location>
</feature>
<dbReference type="PANTHER" id="PTHR10039:SF16">
    <property type="entry name" value="GPI INOSITOL-DEACYLASE"/>
    <property type="match status" value="1"/>
</dbReference>
<evidence type="ECO:0000259" key="3">
    <source>
        <dbReference type="Pfam" id="PF22939"/>
    </source>
</evidence>
<dbReference type="Gene3D" id="3.40.50.1820">
    <property type="entry name" value="alpha/beta hydrolase"/>
    <property type="match status" value="1"/>
</dbReference>
<dbReference type="Gene3D" id="3.40.50.300">
    <property type="entry name" value="P-loop containing nucleotide triphosphate hydrolases"/>
    <property type="match status" value="1"/>
</dbReference>
<feature type="region of interest" description="Disordered" evidence="2">
    <location>
        <begin position="1"/>
        <end position="39"/>
    </location>
</feature>
<evidence type="ECO:0000259" key="4">
    <source>
        <dbReference type="Pfam" id="PF24883"/>
    </source>
</evidence>
<dbReference type="SUPFAM" id="SSF53474">
    <property type="entry name" value="alpha/beta-Hydrolases"/>
    <property type="match status" value="1"/>
</dbReference>
<feature type="compositionally biased region" description="Polar residues" evidence="2">
    <location>
        <begin position="1"/>
        <end position="15"/>
    </location>
</feature>
<proteinExistence type="predicted"/>
<dbReference type="EMBL" id="MU855752">
    <property type="protein sequence ID" value="KAK3899687.1"/>
    <property type="molecule type" value="Genomic_DNA"/>
</dbReference>
<evidence type="ECO:0000256" key="2">
    <source>
        <dbReference type="SAM" id="MobiDB-lite"/>
    </source>
</evidence>
<dbReference type="InterPro" id="IPR029058">
    <property type="entry name" value="AB_hydrolase_fold"/>
</dbReference>
<evidence type="ECO:0000313" key="6">
    <source>
        <dbReference type="Proteomes" id="UP001303889"/>
    </source>
</evidence>
<reference evidence="5" key="1">
    <citation type="journal article" date="2023" name="Mol. Phylogenet. Evol.">
        <title>Genome-scale phylogeny and comparative genomics of the fungal order Sordariales.</title>
        <authorList>
            <person name="Hensen N."/>
            <person name="Bonometti L."/>
            <person name="Westerberg I."/>
            <person name="Brannstrom I.O."/>
            <person name="Guillou S."/>
            <person name="Cros-Aarteil S."/>
            <person name="Calhoun S."/>
            <person name="Haridas S."/>
            <person name="Kuo A."/>
            <person name="Mondo S."/>
            <person name="Pangilinan J."/>
            <person name="Riley R."/>
            <person name="LaButti K."/>
            <person name="Andreopoulos B."/>
            <person name="Lipzen A."/>
            <person name="Chen C."/>
            <person name="Yan M."/>
            <person name="Daum C."/>
            <person name="Ng V."/>
            <person name="Clum A."/>
            <person name="Steindorff A."/>
            <person name="Ohm R.A."/>
            <person name="Martin F."/>
            <person name="Silar P."/>
            <person name="Natvig D.O."/>
            <person name="Lalanne C."/>
            <person name="Gautier V."/>
            <person name="Ament-Velasquez S.L."/>
            <person name="Kruys A."/>
            <person name="Hutchinson M.I."/>
            <person name="Powell A.J."/>
            <person name="Barry K."/>
            <person name="Miller A.N."/>
            <person name="Grigoriev I.V."/>
            <person name="Debuchy R."/>
            <person name="Gladieux P."/>
            <person name="Hiltunen Thoren M."/>
            <person name="Johannesson H."/>
        </authorList>
    </citation>
    <scope>NUCLEOTIDE SEQUENCE</scope>
    <source>
        <strain evidence="5">CBS 103.79</strain>
    </source>
</reference>
<reference evidence="5" key="2">
    <citation type="submission" date="2023-05" db="EMBL/GenBank/DDBJ databases">
        <authorList>
            <consortium name="Lawrence Berkeley National Laboratory"/>
            <person name="Steindorff A."/>
            <person name="Hensen N."/>
            <person name="Bonometti L."/>
            <person name="Westerberg I."/>
            <person name="Brannstrom I.O."/>
            <person name="Guillou S."/>
            <person name="Cros-Aarteil S."/>
            <person name="Calhoun S."/>
            <person name="Haridas S."/>
            <person name="Kuo A."/>
            <person name="Mondo S."/>
            <person name="Pangilinan J."/>
            <person name="Riley R."/>
            <person name="Labutti K."/>
            <person name="Andreopoulos B."/>
            <person name="Lipzen A."/>
            <person name="Chen C."/>
            <person name="Yanf M."/>
            <person name="Daum C."/>
            <person name="Ng V."/>
            <person name="Clum A."/>
            <person name="Ohm R."/>
            <person name="Martin F."/>
            <person name="Silar P."/>
            <person name="Natvig D."/>
            <person name="Lalanne C."/>
            <person name="Gautier V."/>
            <person name="Ament-Velasquez S.L."/>
            <person name="Kruys A."/>
            <person name="Hutchinson M.I."/>
            <person name="Powell A.J."/>
            <person name="Barry K."/>
            <person name="Miller A.N."/>
            <person name="Grigoriev I.V."/>
            <person name="Debuchy R."/>
            <person name="Gladieux P."/>
            <person name="Thoren M.H."/>
            <person name="Johannesson H."/>
        </authorList>
    </citation>
    <scope>NUCLEOTIDE SEQUENCE</scope>
    <source>
        <strain evidence="5">CBS 103.79</strain>
    </source>
</reference>
<dbReference type="Pfam" id="PF22939">
    <property type="entry name" value="WHD_GPIID"/>
    <property type="match status" value="1"/>
</dbReference>
<gene>
    <name evidence="5" type="ORF">C8A05DRAFT_46305</name>
</gene>
<protein>
    <submittedName>
        <fullName evidence="5">Vegetative incompatibility protein HET-E-1</fullName>
    </submittedName>
</protein>
<dbReference type="SUPFAM" id="SSF101908">
    <property type="entry name" value="Putative isomerase YbhE"/>
    <property type="match status" value="1"/>
</dbReference>
<feature type="region of interest" description="Disordered" evidence="2">
    <location>
        <begin position="720"/>
        <end position="750"/>
    </location>
</feature>
<evidence type="ECO:0000256" key="1">
    <source>
        <dbReference type="ARBA" id="ARBA00022737"/>
    </source>
</evidence>
<dbReference type="Pfam" id="PF24883">
    <property type="entry name" value="NPHP3_N"/>
    <property type="match status" value="1"/>
</dbReference>
<dbReference type="Proteomes" id="UP001303889">
    <property type="component" value="Unassembled WGS sequence"/>
</dbReference>